<dbReference type="InterPro" id="IPR013824">
    <property type="entry name" value="Topo_IA_cen_sub1"/>
</dbReference>
<evidence type="ECO:0000313" key="2">
    <source>
        <dbReference type="EMBL" id="GAI98812.1"/>
    </source>
</evidence>
<dbReference type="EMBL" id="BARW01019734">
    <property type="protein sequence ID" value="GAI98812.1"/>
    <property type="molecule type" value="Genomic_DNA"/>
</dbReference>
<comment type="caution">
    <text evidence="2">The sequence shown here is derived from an EMBL/GenBank/DDBJ whole genome shotgun (WGS) entry which is preliminary data.</text>
</comment>
<dbReference type="AlphaFoldDB" id="X1T0G3"/>
<name>X1T0G3_9ZZZZ</name>
<evidence type="ECO:0000259" key="1">
    <source>
        <dbReference type="SMART" id="SM00436"/>
    </source>
</evidence>
<protein>
    <recommendedName>
        <fullName evidence="1">DNA topoisomerase type IA domain-containing protein</fullName>
    </recommendedName>
</protein>
<dbReference type="GO" id="GO:0003916">
    <property type="term" value="F:DNA topoisomerase activity"/>
    <property type="evidence" value="ECO:0007669"/>
    <property type="project" value="InterPro"/>
</dbReference>
<organism evidence="2">
    <name type="scientific">marine sediment metagenome</name>
    <dbReference type="NCBI Taxonomy" id="412755"/>
    <lineage>
        <taxon>unclassified sequences</taxon>
        <taxon>metagenomes</taxon>
        <taxon>ecological metagenomes</taxon>
    </lineage>
</organism>
<dbReference type="SUPFAM" id="SSF56712">
    <property type="entry name" value="Prokaryotic type I DNA topoisomerase"/>
    <property type="match status" value="1"/>
</dbReference>
<feature type="domain" description="DNA topoisomerase type IA" evidence="1">
    <location>
        <begin position="27"/>
        <end position="125"/>
    </location>
</feature>
<dbReference type="GO" id="GO:0003677">
    <property type="term" value="F:DNA binding"/>
    <property type="evidence" value="ECO:0007669"/>
    <property type="project" value="InterPro"/>
</dbReference>
<dbReference type="SMART" id="SM00436">
    <property type="entry name" value="TOP1Bc"/>
    <property type="match status" value="1"/>
</dbReference>
<dbReference type="Gene3D" id="1.10.460.10">
    <property type="entry name" value="Topoisomerase I, domain 2"/>
    <property type="match status" value="1"/>
</dbReference>
<feature type="non-terminal residue" evidence="2">
    <location>
        <position position="274"/>
    </location>
</feature>
<sequence>MIEHGNVFVKEYSAGRDKGLAAIDLSKLYRVILKDMNSSTIVEQFNNPLLFDWENAYAGKVRSIFDFLYGVTITNQFRHFKQRVLKIEDPSNTSFSVGRTLFLGLKKTIEEERKIENEKERDYVYIVFDGSQDKQEVEDALLTRDFSAVQVEQRIAGVSRSKFIELCREDNVGTHTTRYRLIERLEKKHLIKSIGKRIMSTPFGNFYYSCLARFLDSSEEFKISHWSQVLQGAIDCWKTSQQKLIDYEFKPKEEIEEKFLIFMNSFLSQLKRHL</sequence>
<accession>X1T0G3</accession>
<dbReference type="GO" id="GO:0006265">
    <property type="term" value="P:DNA topological change"/>
    <property type="evidence" value="ECO:0007669"/>
    <property type="project" value="InterPro"/>
</dbReference>
<reference evidence="2" key="1">
    <citation type="journal article" date="2014" name="Front. Microbiol.">
        <title>High frequency of phylogenetically diverse reductive dehalogenase-homologous genes in deep subseafloor sedimentary metagenomes.</title>
        <authorList>
            <person name="Kawai M."/>
            <person name="Futagami T."/>
            <person name="Toyoda A."/>
            <person name="Takaki Y."/>
            <person name="Nishi S."/>
            <person name="Hori S."/>
            <person name="Arai W."/>
            <person name="Tsubouchi T."/>
            <person name="Morono Y."/>
            <person name="Uchiyama I."/>
            <person name="Ito T."/>
            <person name="Fujiyama A."/>
            <person name="Inagaki F."/>
            <person name="Takami H."/>
        </authorList>
    </citation>
    <scope>NUCLEOTIDE SEQUENCE</scope>
    <source>
        <strain evidence="2">Expedition CK06-06</strain>
    </source>
</reference>
<proteinExistence type="predicted"/>
<dbReference type="InterPro" id="IPR023405">
    <property type="entry name" value="Topo_IA_core_domain"/>
</dbReference>
<gene>
    <name evidence="2" type="ORF">S12H4_33484</name>
</gene>
<dbReference type="InterPro" id="IPR003601">
    <property type="entry name" value="Topo_IA_2"/>
</dbReference>